<dbReference type="InterPro" id="IPR044068">
    <property type="entry name" value="CB"/>
</dbReference>
<dbReference type="KEGG" id="dmm:dnm_048800"/>
<proteinExistence type="predicted"/>
<keyword evidence="1" id="KW-0229">DNA integration</keyword>
<gene>
    <name evidence="5" type="ORF">dnm_048800</name>
</gene>
<dbReference type="GO" id="GO:0015074">
    <property type="term" value="P:DNA integration"/>
    <property type="evidence" value="ECO:0007669"/>
    <property type="project" value="UniProtKB-KW"/>
</dbReference>
<name>A0A975BP87_9BACT</name>
<feature type="domain" description="Core-binding (CB)" evidence="4">
    <location>
        <begin position="92"/>
        <end position="169"/>
    </location>
</feature>
<dbReference type="Proteomes" id="UP000663722">
    <property type="component" value="Chromosome"/>
</dbReference>
<sequence length="185" mass="21273">MICRKWDCRYYDGCLEKHSLDGGPDDFCKDCGRYVRIPTIDIVGFDDIESYYFLLDVIFSGHVRGRTDDSRGLVKGVKTEKKKEIRVFLKDGTAKPLLSKFLRTKSQNNEGLYRSEVVSFFSFLGCSDYEGVTGNDFERYKAHLGTKGLKQSTLKTRIRVLKSFLSFVEKSEKKDMEGGLRRAMK</sequence>
<dbReference type="RefSeq" id="WP_207683416.1">
    <property type="nucleotide sequence ID" value="NZ_CP061800.1"/>
</dbReference>
<dbReference type="Gene3D" id="1.10.150.130">
    <property type="match status" value="1"/>
</dbReference>
<dbReference type="EMBL" id="CP061800">
    <property type="protein sequence ID" value="QTA88833.1"/>
    <property type="molecule type" value="Genomic_DNA"/>
</dbReference>
<organism evidence="5 6">
    <name type="scientific">Desulfonema magnum</name>
    <dbReference type="NCBI Taxonomy" id="45655"/>
    <lineage>
        <taxon>Bacteria</taxon>
        <taxon>Pseudomonadati</taxon>
        <taxon>Thermodesulfobacteriota</taxon>
        <taxon>Desulfobacteria</taxon>
        <taxon>Desulfobacterales</taxon>
        <taxon>Desulfococcaceae</taxon>
        <taxon>Desulfonema</taxon>
    </lineage>
</organism>
<reference evidence="5" key="1">
    <citation type="journal article" date="2021" name="Microb. Physiol.">
        <title>Proteogenomic Insights into the Physiology of Marine, Sulfate-Reducing, Filamentous Desulfonema limicola and Desulfonema magnum.</title>
        <authorList>
            <person name="Schnaars V."/>
            <person name="Wohlbrand L."/>
            <person name="Scheve S."/>
            <person name="Hinrichs C."/>
            <person name="Reinhardt R."/>
            <person name="Rabus R."/>
        </authorList>
    </citation>
    <scope>NUCLEOTIDE SEQUENCE</scope>
    <source>
        <strain evidence="5">4be13</strain>
    </source>
</reference>
<dbReference type="GO" id="GO:0003677">
    <property type="term" value="F:DNA binding"/>
    <property type="evidence" value="ECO:0007669"/>
    <property type="project" value="UniProtKB-UniRule"/>
</dbReference>
<evidence type="ECO:0000313" key="5">
    <source>
        <dbReference type="EMBL" id="QTA88833.1"/>
    </source>
</evidence>
<keyword evidence="6" id="KW-1185">Reference proteome</keyword>
<dbReference type="InterPro" id="IPR010998">
    <property type="entry name" value="Integrase_recombinase_N"/>
</dbReference>
<keyword evidence="2 3" id="KW-0238">DNA-binding</keyword>
<evidence type="ECO:0000256" key="1">
    <source>
        <dbReference type="ARBA" id="ARBA00022908"/>
    </source>
</evidence>
<evidence type="ECO:0000259" key="4">
    <source>
        <dbReference type="PROSITE" id="PS51900"/>
    </source>
</evidence>
<evidence type="ECO:0000313" key="6">
    <source>
        <dbReference type="Proteomes" id="UP000663722"/>
    </source>
</evidence>
<accession>A0A975BP87</accession>
<dbReference type="AlphaFoldDB" id="A0A975BP87"/>
<evidence type="ECO:0000256" key="3">
    <source>
        <dbReference type="PROSITE-ProRule" id="PRU01248"/>
    </source>
</evidence>
<evidence type="ECO:0000256" key="2">
    <source>
        <dbReference type="ARBA" id="ARBA00023125"/>
    </source>
</evidence>
<dbReference type="PROSITE" id="PS51900">
    <property type="entry name" value="CB"/>
    <property type="match status" value="1"/>
</dbReference>
<protein>
    <recommendedName>
        <fullName evidence="4">Core-binding (CB) domain-containing protein</fullName>
    </recommendedName>
</protein>